<feature type="active site" description="Proton donor" evidence="3">
    <location>
        <position position="100"/>
    </location>
</feature>
<accession>A0AA38FI95</accession>
<name>A0AA38FI95_TAXCH</name>
<evidence type="ECO:0000313" key="8">
    <source>
        <dbReference type="Proteomes" id="UP000824469"/>
    </source>
</evidence>
<feature type="signal peptide" evidence="5">
    <location>
        <begin position="1"/>
        <end position="20"/>
    </location>
</feature>
<proteinExistence type="predicted"/>
<organism evidence="7 8">
    <name type="scientific">Taxus chinensis</name>
    <name type="common">Chinese yew</name>
    <name type="synonym">Taxus wallichiana var. chinensis</name>
    <dbReference type="NCBI Taxonomy" id="29808"/>
    <lineage>
        <taxon>Eukaryota</taxon>
        <taxon>Viridiplantae</taxon>
        <taxon>Streptophyta</taxon>
        <taxon>Embryophyta</taxon>
        <taxon>Tracheophyta</taxon>
        <taxon>Spermatophyta</taxon>
        <taxon>Pinopsida</taxon>
        <taxon>Pinidae</taxon>
        <taxon>Conifers II</taxon>
        <taxon>Cupressales</taxon>
        <taxon>Taxaceae</taxon>
        <taxon>Taxus</taxon>
    </lineage>
</organism>
<dbReference type="AlphaFoldDB" id="A0AA38FI95"/>
<dbReference type="InterPro" id="IPR013320">
    <property type="entry name" value="ConA-like_dom_sf"/>
</dbReference>
<dbReference type="PROSITE" id="PS01034">
    <property type="entry name" value="GH16_1"/>
    <property type="match status" value="1"/>
</dbReference>
<feature type="chain" id="PRO_5041278334" description="GH16 domain-containing protein" evidence="5">
    <location>
        <begin position="21"/>
        <end position="227"/>
    </location>
</feature>
<dbReference type="GO" id="GO:0042546">
    <property type="term" value="P:cell wall biogenesis"/>
    <property type="evidence" value="ECO:0007669"/>
    <property type="project" value="InterPro"/>
</dbReference>
<evidence type="ECO:0000256" key="3">
    <source>
        <dbReference type="PIRSR" id="PIRSR005604-1"/>
    </source>
</evidence>
<dbReference type="Proteomes" id="UP000824469">
    <property type="component" value="Unassembled WGS sequence"/>
</dbReference>
<evidence type="ECO:0000256" key="4">
    <source>
        <dbReference type="PIRSR" id="PIRSR005604-2"/>
    </source>
</evidence>
<protein>
    <recommendedName>
        <fullName evidence="6">GH16 domain-containing protein</fullName>
    </recommendedName>
</protein>
<dbReference type="Pfam" id="PF00722">
    <property type="entry name" value="Glyco_hydro_16"/>
    <property type="match status" value="1"/>
</dbReference>
<dbReference type="InterPro" id="IPR016455">
    <property type="entry name" value="XTH"/>
</dbReference>
<keyword evidence="1" id="KW-0378">Hydrolase</keyword>
<evidence type="ECO:0000256" key="5">
    <source>
        <dbReference type="SAM" id="SignalP"/>
    </source>
</evidence>
<dbReference type="PANTHER" id="PTHR31062">
    <property type="entry name" value="XYLOGLUCAN ENDOTRANSGLUCOSYLASE/HYDROLASE PROTEIN 8-RELATED"/>
    <property type="match status" value="1"/>
</dbReference>
<dbReference type="GO" id="GO:0004553">
    <property type="term" value="F:hydrolase activity, hydrolyzing O-glycosyl compounds"/>
    <property type="evidence" value="ECO:0007669"/>
    <property type="project" value="InterPro"/>
</dbReference>
<evidence type="ECO:0000259" key="6">
    <source>
        <dbReference type="PROSITE" id="PS51762"/>
    </source>
</evidence>
<evidence type="ECO:0000256" key="1">
    <source>
        <dbReference type="ARBA" id="ARBA00022801"/>
    </source>
</evidence>
<dbReference type="EMBL" id="JAHRHJ020000009">
    <property type="protein sequence ID" value="KAH9303087.1"/>
    <property type="molecule type" value="Genomic_DNA"/>
</dbReference>
<evidence type="ECO:0000313" key="7">
    <source>
        <dbReference type="EMBL" id="KAH9303087.1"/>
    </source>
</evidence>
<keyword evidence="2" id="KW-0326">Glycosidase</keyword>
<keyword evidence="5" id="KW-0732">Signal</keyword>
<evidence type="ECO:0000256" key="2">
    <source>
        <dbReference type="ARBA" id="ARBA00023295"/>
    </source>
</evidence>
<dbReference type="PROSITE" id="PS51762">
    <property type="entry name" value="GH16_2"/>
    <property type="match status" value="1"/>
</dbReference>
<dbReference type="InterPro" id="IPR044791">
    <property type="entry name" value="Beta-glucanase/XTH"/>
</dbReference>
<gene>
    <name evidence="7" type="ORF">KI387_014670</name>
</gene>
<dbReference type="PIRSF" id="PIRSF005604">
    <property type="entry name" value="XET"/>
    <property type="match status" value="1"/>
</dbReference>
<reference evidence="7 8" key="1">
    <citation type="journal article" date="2021" name="Nat. Plants">
        <title>The Taxus genome provides insights into paclitaxel biosynthesis.</title>
        <authorList>
            <person name="Xiong X."/>
            <person name="Gou J."/>
            <person name="Liao Q."/>
            <person name="Li Y."/>
            <person name="Zhou Q."/>
            <person name="Bi G."/>
            <person name="Li C."/>
            <person name="Du R."/>
            <person name="Wang X."/>
            <person name="Sun T."/>
            <person name="Guo L."/>
            <person name="Liang H."/>
            <person name="Lu P."/>
            <person name="Wu Y."/>
            <person name="Zhang Z."/>
            <person name="Ro D.K."/>
            <person name="Shang Y."/>
            <person name="Huang S."/>
            <person name="Yan J."/>
        </authorList>
    </citation>
    <scope>NUCLEOTIDE SEQUENCE [LARGE SCALE GENOMIC DNA]</scope>
    <source>
        <strain evidence="7">Ta-2019</strain>
    </source>
</reference>
<dbReference type="GO" id="GO:0010411">
    <property type="term" value="P:xyloglucan metabolic process"/>
    <property type="evidence" value="ECO:0007669"/>
    <property type="project" value="InterPro"/>
</dbReference>
<dbReference type="InterPro" id="IPR008263">
    <property type="entry name" value="GH16_AS"/>
</dbReference>
<dbReference type="InterPro" id="IPR000757">
    <property type="entry name" value="Beta-glucanase-like"/>
</dbReference>
<sequence>MDFLLCLLALGLLFLQHVSADFYSDIDITFGADHIQILDDGQTLHLSLDNTSGSGFQSKNEYLFGKIDMEIKLVPNNSAGTVTAFYLSSEGDKQDEIDVEFLGNLSGNPYVMQTNVYLQGDGNREQQLYLWFDPTTGFHNYSLLWSPRQILFSVDGIAVRVFENNEDLGVAYPKNQAMRIRGSLWNGDSWATRGGAVKIDWSKAPFVASFANFSSADACVSNSSSAK</sequence>
<feature type="non-terminal residue" evidence="7">
    <location>
        <position position="1"/>
    </location>
</feature>
<feature type="active site" description="Nucleophile" evidence="3">
    <location>
        <position position="96"/>
    </location>
</feature>
<dbReference type="SUPFAM" id="SSF49899">
    <property type="entry name" value="Concanavalin A-like lectins/glucanases"/>
    <property type="match status" value="1"/>
</dbReference>
<dbReference type="GO" id="GO:0016762">
    <property type="term" value="F:xyloglucan:xyloglucosyl transferase activity"/>
    <property type="evidence" value="ECO:0007669"/>
    <property type="project" value="InterPro"/>
</dbReference>
<feature type="domain" description="GH16" evidence="6">
    <location>
        <begin position="16"/>
        <end position="210"/>
    </location>
</feature>
<feature type="glycosylation site" description="N-linked (GlcNAc...) asparagine" evidence="4">
    <location>
        <position position="104"/>
    </location>
</feature>
<dbReference type="OMA" id="YPSSQRM"/>
<dbReference type="Gene3D" id="2.60.120.200">
    <property type="match status" value="1"/>
</dbReference>
<comment type="caution">
    <text evidence="7">The sequence shown here is derived from an EMBL/GenBank/DDBJ whole genome shotgun (WGS) entry which is preliminary data.</text>
</comment>
<keyword evidence="8" id="KW-1185">Reference proteome</keyword>